<name>A0A8J4C692_9CHLO</name>
<evidence type="ECO:0000313" key="1">
    <source>
        <dbReference type="EMBL" id="GIL72408.1"/>
    </source>
</evidence>
<dbReference type="Proteomes" id="UP000747110">
    <property type="component" value="Unassembled WGS sequence"/>
</dbReference>
<dbReference type="AlphaFoldDB" id="A0A8J4C692"/>
<evidence type="ECO:0000313" key="2">
    <source>
        <dbReference type="Proteomes" id="UP000747110"/>
    </source>
</evidence>
<organism evidence="1 2">
    <name type="scientific">Volvox reticuliferus</name>
    <dbReference type="NCBI Taxonomy" id="1737510"/>
    <lineage>
        <taxon>Eukaryota</taxon>
        <taxon>Viridiplantae</taxon>
        <taxon>Chlorophyta</taxon>
        <taxon>core chlorophytes</taxon>
        <taxon>Chlorophyceae</taxon>
        <taxon>CS clade</taxon>
        <taxon>Chlamydomonadales</taxon>
        <taxon>Volvocaceae</taxon>
        <taxon>Volvox</taxon>
    </lineage>
</organism>
<accession>A0A8J4C692</accession>
<keyword evidence="2" id="KW-1185">Reference proteome</keyword>
<gene>
    <name evidence="1" type="ORF">Vretifemale_2775</name>
</gene>
<reference evidence="1" key="1">
    <citation type="journal article" date="2021" name="Proc. Natl. Acad. Sci. U.S.A.">
        <title>Three genomes in the algal genus Volvox reveal the fate of a haploid sex-determining region after a transition to homothallism.</title>
        <authorList>
            <person name="Yamamoto K."/>
            <person name="Hamaji T."/>
            <person name="Kawai-Toyooka H."/>
            <person name="Matsuzaki R."/>
            <person name="Takahashi F."/>
            <person name="Nishimura Y."/>
            <person name="Kawachi M."/>
            <person name="Noguchi H."/>
            <person name="Minakuchi Y."/>
            <person name="Umen J.G."/>
            <person name="Toyoda A."/>
            <person name="Nozaki H."/>
        </authorList>
    </citation>
    <scope>NUCLEOTIDE SEQUENCE</scope>
    <source>
        <strain evidence="1">NIES-3786</strain>
    </source>
</reference>
<sequence>LQLWCRSSSLWPDQQLYPYFSASARVGFLWPQPGHVCRVRVGVGVGVSNLLGLRVELPPDEQPLTAPHHTHILQPVVFRQSFRQVAPEGWKLCVSSASLTTAPSASRLATAITEAGGAAARAPAVRMQLVCM</sequence>
<comment type="caution">
    <text evidence="1">The sequence shown here is derived from an EMBL/GenBank/DDBJ whole genome shotgun (WGS) entry which is preliminary data.</text>
</comment>
<protein>
    <submittedName>
        <fullName evidence="1">Uncharacterized protein</fullName>
    </submittedName>
</protein>
<feature type="non-terminal residue" evidence="1">
    <location>
        <position position="132"/>
    </location>
</feature>
<proteinExistence type="predicted"/>
<dbReference type="EMBL" id="BNCP01000004">
    <property type="protein sequence ID" value="GIL72408.1"/>
    <property type="molecule type" value="Genomic_DNA"/>
</dbReference>